<protein>
    <submittedName>
        <fullName evidence="1">Phage portal protein</fullName>
    </submittedName>
</protein>
<gene>
    <name evidence="1" type="ORF">C798_18325</name>
</gene>
<dbReference type="Pfam" id="PF04860">
    <property type="entry name" value="Phage_portal"/>
    <property type="match status" value="1"/>
</dbReference>
<reference evidence="1 2" key="1">
    <citation type="journal article" date="2012" name="J. Bacteriol.">
        <title>Genome sequence of the pathogenic Herbaspirillum seropedicae strain Os34, isolated from rice roots.</title>
        <authorList>
            <person name="Ye W."/>
            <person name="Ye S."/>
            <person name="Liu J."/>
            <person name="Chang S."/>
            <person name="Chen M."/>
            <person name="Zhu B."/>
            <person name="Guo L."/>
            <person name="An Q."/>
        </authorList>
    </citation>
    <scope>NUCLEOTIDE SEQUENCE [LARGE SCALE GENOMIC DNA]</scope>
    <source>
        <strain evidence="1 2">Os34</strain>
    </source>
</reference>
<sequence>MKTDKQTWPRRIKSAVAGAVSGWLGREIQLTDGEFWRGWLGNNFSGQRVTVNSTLQLSTAMACVRLLSEVISTLPFGLYEKDKNGTPVAASDHQLYYLIHTQPNADMTASTFWQVFMASMLLHGYARVEKRMSGRTITSLIPLVPECISRRRIALGVYEWHYNDPILGTSRVVAPANQWEVPAFTLNGVDGLSPISYGANVFGAALAADKASAETFTNGLKSPGLVMMDSVLKAEQREDIRQHVDKVQKTGSVMVMEKGAGFQQLNMNPQDAELLSTRKFNIEEICRWYRVDPSLVGHGGKDSNWGTGLEEKMTWLVTLAMRPWAVKVEQAIRKDLLRPEEKRRYYAEISLEGLLRGDSKARSAFYSQMVQNGIMTRDECRRLENLPVHGGQADALTVQSNLLPIDQLGLGAGGATQVRQALNAWLSQDKVTEK</sequence>
<dbReference type="InterPro" id="IPR006944">
    <property type="entry name" value="Phage/GTA_portal"/>
</dbReference>
<dbReference type="RefSeq" id="WP_017454755.1">
    <property type="nucleotide sequence ID" value="NZ_CP008956.1"/>
</dbReference>
<dbReference type="Proteomes" id="UP000501648">
    <property type="component" value="Chromosome"/>
</dbReference>
<organism evidence="1 2">
    <name type="scientific">Herbaspirillum rubrisubalbicans Os34</name>
    <dbReference type="NCBI Taxonomy" id="1235827"/>
    <lineage>
        <taxon>Bacteria</taxon>
        <taxon>Pseudomonadati</taxon>
        <taxon>Pseudomonadota</taxon>
        <taxon>Betaproteobacteria</taxon>
        <taxon>Burkholderiales</taxon>
        <taxon>Oxalobacteraceae</taxon>
        <taxon>Herbaspirillum</taxon>
    </lineage>
</organism>
<dbReference type="EMBL" id="CP008956">
    <property type="protein sequence ID" value="QJQ02117.1"/>
    <property type="molecule type" value="Genomic_DNA"/>
</dbReference>
<proteinExistence type="predicted"/>
<name>A0A6M3ZU68_9BURK</name>
<dbReference type="NCBIfam" id="TIGR01537">
    <property type="entry name" value="portal_HK97"/>
    <property type="match status" value="1"/>
</dbReference>
<dbReference type="InterPro" id="IPR006427">
    <property type="entry name" value="Portal_HK97"/>
</dbReference>
<evidence type="ECO:0000313" key="2">
    <source>
        <dbReference type="Proteomes" id="UP000501648"/>
    </source>
</evidence>
<dbReference type="AlphaFoldDB" id="A0A6M3ZU68"/>
<accession>A0A6M3ZU68</accession>
<evidence type="ECO:0000313" key="1">
    <source>
        <dbReference type="EMBL" id="QJQ02117.1"/>
    </source>
</evidence>